<dbReference type="RefSeq" id="WP_377380445.1">
    <property type="nucleotide sequence ID" value="NZ_JBHSSW010000028.1"/>
</dbReference>
<feature type="transmembrane region" description="Helical" evidence="1">
    <location>
        <begin position="39"/>
        <end position="58"/>
    </location>
</feature>
<sequence>MINWRKRGLDLAVLAGIGTFLSIVSPYGATSAMPVWGSWLYWVGLIIYGALIGEFFAWSTARFLSGLPDWIHWLIVSPSTALMVTPVIAIVHSLFSSAIPLRFLPTLYLMVWVISAAVTGIGYLRSHGQKQAERVGESDTGKLALRSFSDRLPVPFRTAELYALSSEDHYLRVYTSAGEHMLLERLGHAVQALQEAPGLQTHRSWWVAENAIERAQSQSGKITLTLKNGVQVPVSRSFQKRVREAGWI</sequence>
<evidence type="ECO:0000313" key="3">
    <source>
        <dbReference type="EMBL" id="MFC6199233.1"/>
    </source>
</evidence>
<accession>A0ABW1SD84</accession>
<dbReference type="Pfam" id="PF04397">
    <property type="entry name" value="LytTR"/>
    <property type="match status" value="1"/>
</dbReference>
<keyword evidence="1" id="KW-0472">Membrane</keyword>
<comment type="caution">
    <text evidence="3">The sequence shown here is derived from an EMBL/GenBank/DDBJ whole genome shotgun (WGS) entry which is preliminary data.</text>
</comment>
<dbReference type="InterPro" id="IPR007492">
    <property type="entry name" value="LytTR_DNA-bd_dom"/>
</dbReference>
<keyword evidence="3" id="KW-0238">DNA-binding</keyword>
<evidence type="ECO:0000313" key="4">
    <source>
        <dbReference type="Proteomes" id="UP001596303"/>
    </source>
</evidence>
<protein>
    <submittedName>
        <fullName evidence="3">LytTR family DNA-binding domain-containing protein</fullName>
    </submittedName>
</protein>
<keyword evidence="1" id="KW-0812">Transmembrane</keyword>
<keyword evidence="1" id="KW-1133">Transmembrane helix</keyword>
<keyword evidence="4" id="KW-1185">Reference proteome</keyword>
<reference evidence="4" key="1">
    <citation type="journal article" date="2019" name="Int. J. Syst. Evol. Microbiol.">
        <title>The Global Catalogue of Microorganisms (GCM) 10K type strain sequencing project: providing services to taxonomists for standard genome sequencing and annotation.</title>
        <authorList>
            <consortium name="The Broad Institute Genomics Platform"/>
            <consortium name="The Broad Institute Genome Sequencing Center for Infectious Disease"/>
            <person name="Wu L."/>
            <person name="Ma J."/>
        </authorList>
    </citation>
    <scope>NUCLEOTIDE SEQUENCE [LARGE SCALE GENOMIC DNA]</scope>
    <source>
        <strain evidence="4">CGMCC-1.15741</strain>
    </source>
</reference>
<dbReference type="Gene3D" id="2.40.50.1020">
    <property type="entry name" value="LytTr DNA-binding domain"/>
    <property type="match status" value="1"/>
</dbReference>
<dbReference type="Proteomes" id="UP001596303">
    <property type="component" value="Unassembled WGS sequence"/>
</dbReference>
<proteinExistence type="predicted"/>
<evidence type="ECO:0000259" key="2">
    <source>
        <dbReference type="PROSITE" id="PS50930"/>
    </source>
</evidence>
<feature type="domain" description="HTH LytTR-type" evidence="2">
    <location>
        <begin position="145"/>
        <end position="248"/>
    </location>
</feature>
<evidence type="ECO:0000256" key="1">
    <source>
        <dbReference type="SAM" id="Phobius"/>
    </source>
</evidence>
<name>A0ABW1SD84_9PROT</name>
<organism evidence="3 4">
    <name type="scientific">Ponticaulis profundi</name>
    <dbReference type="NCBI Taxonomy" id="2665222"/>
    <lineage>
        <taxon>Bacteria</taxon>
        <taxon>Pseudomonadati</taxon>
        <taxon>Pseudomonadota</taxon>
        <taxon>Alphaproteobacteria</taxon>
        <taxon>Hyphomonadales</taxon>
        <taxon>Hyphomonadaceae</taxon>
        <taxon>Ponticaulis</taxon>
    </lineage>
</organism>
<dbReference type="SMART" id="SM00850">
    <property type="entry name" value="LytTR"/>
    <property type="match status" value="1"/>
</dbReference>
<dbReference type="GO" id="GO:0003677">
    <property type="term" value="F:DNA binding"/>
    <property type="evidence" value="ECO:0007669"/>
    <property type="project" value="UniProtKB-KW"/>
</dbReference>
<feature type="transmembrane region" description="Helical" evidence="1">
    <location>
        <begin position="107"/>
        <end position="124"/>
    </location>
</feature>
<feature type="transmembrane region" description="Helical" evidence="1">
    <location>
        <begin position="70"/>
        <end position="95"/>
    </location>
</feature>
<gene>
    <name evidence="3" type="ORF">ACFQDM_14195</name>
</gene>
<dbReference type="PROSITE" id="PS50930">
    <property type="entry name" value="HTH_LYTTR"/>
    <property type="match status" value="1"/>
</dbReference>
<dbReference type="EMBL" id="JBHSSW010000028">
    <property type="protein sequence ID" value="MFC6199233.1"/>
    <property type="molecule type" value="Genomic_DNA"/>
</dbReference>
<feature type="transmembrane region" description="Helical" evidence="1">
    <location>
        <begin position="12"/>
        <end position="33"/>
    </location>
</feature>